<keyword evidence="3" id="KW-0808">Transferase</keyword>
<dbReference type="GO" id="GO:0016740">
    <property type="term" value="F:transferase activity"/>
    <property type="evidence" value="ECO:0007669"/>
    <property type="project" value="UniProtKB-KW"/>
</dbReference>
<dbReference type="InterPro" id="IPR050256">
    <property type="entry name" value="Glycosyltransferase_2"/>
</dbReference>
<dbReference type="OrthoDB" id="9797819at2"/>
<evidence type="ECO:0000256" key="1">
    <source>
        <dbReference type="ARBA" id="ARBA00006739"/>
    </source>
</evidence>
<reference evidence="3 4" key="1">
    <citation type="submission" date="2017-11" db="EMBL/GenBank/DDBJ databases">
        <title>Draft genome of actinobacteria isolated from guarana (Paullinia cupana (Mart.) Ducke.</title>
        <authorList>
            <person name="Siqueira K.A."/>
            <person name="Liotti R.G."/>
            <person name="Mendes T.A.O."/>
            <person name="Soares M.A."/>
        </authorList>
    </citation>
    <scope>NUCLEOTIDE SEQUENCE [LARGE SCALE GENOMIC DNA]</scope>
    <source>
        <strain evidence="3 4">193</strain>
    </source>
</reference>
<dbReference type="InterPro" id="IPR001173">
    <property type="entry name" value="Glyco_trans_2-like"/>
</dbReference>
<feature type="domain" description="Glycosyltransferase 2-like" evidence="2">
    <location>
        <begin position="15"/>
        <end position="162"/>
    </location>
</feature>
<dbReference type="EMBL" id="PENI01000005">
    <property type="protein sequence ID" value="RMB85916.1"/>
    <property type="molecule type" value="Genomic_DNA"/>
</dbReference>
<evidence type="ECO:0000313" key="3">
    <source>
        <dbReference type="EMBL" id="RMB85916.1"/>
    </source>
</evidence>
<evidence type="ECO:0000313" key="4">
    <source>
        <dbReference type="Proteomes" id="UP000270471"/>
    </source>
</evidence>
<accession>A0A3M0IUP4</accession>
<protein>
    <submittedName>
        <fullName evidence="3">Glycosyltransferase</fullName>
    </submittedName>
</protein>
<keyword evidence="4" id="KW-1185">Reference proteome</keyword>
<dbReference type="InterPro" id="IPR029044">
    <property type="entry name" value="Nucleotide-diphossugar_trans"/>
</dbReference>
<gene>
    <name evidence="3" type="ORF">CTZ28_10380</name>
</gene>
<proteinExistence type="inferred from homology"/>
<dbReference type="PANTHER" id="PTHR48090:SF7">
    <property type="entry name" value="RFBJ PROTEIN"/>
    <property type="match status" value="1"/>
</dbReference>
<dbReference type="Gene3D" id="3.90.550.10">
    <property type="entry name" value="Spore Coat Polysaccharide Biosynthesis Protein SpsA, Chain A"/>
    <property type="match status" value="1"/>
</dbReference>
<dbReference type="PANTHER" id="PTHR48090">
    <property type="entry name" value="UNDECAPRENYL-PHOSPHATE 4-DEOXY-4-FORMAMIDO-L-ARABINOSE TRANSFERASE-RELATED"/>
    <property type="match status" value="1"/>
</dbReference>
<sequence>MKAVTISPTTPAVDVVLPCLDEVAALPWVLGRVPAGWRALVVDNGSTDGSAEVARGLGATVVPEPRRGFGAACHAGLTAATADIVCFCDCDGSLDPALLVPFVREVRADRADLVLGRRRPRGRSAWPAHARAGNLVLARLLRRRTGLRLHDLGPLRAARREPLLALGLTDRRSGYPLEMVVRAADAGWRVTEQDVPYLPRTGASKVTGTWRGTWHAVRDMRQVLAAPVAGGGAPR</sequence>
<dbReference type="Pfam" id="PF00535">
    <property type="entry name" value="Glycos_transf_2"/>
    <property type="match status" value="1"/>
</dbReference>
<comment type="similarity">
    <text evidence="1">Belongs to the glycosyltransferase 2 family.</text>
</comment>
<dbReference type="RefSeq" id="WP_121889020.1">
    <property type="nucleotide sequence ID" value="NZ_PENI01000005.1"/>
</dbReference>
<dbReference type="Proteomes" id="UP000270471">
    <property type="component" value="Unassembled WGS sequence"/>
</dbReference>
<comment type="caution">
    <text evidence="3">The sequence shown here is derived from an EMBL/GenBank/DDBJ whole genome shotgun (WGS) entry which is preliminary data.</text>
</comment>
<organism evidence="3 4">
    <name type="scientific">Streptomyces shenzhenensis</name>
    <dbReference type="NCBI Taxonomy" id="943815"/>
    <lineage>
        <taxon>Bacteria</taxon>
        <taxon>Bacillati</taxon>
        <taxon>Actinomycetota</taxon>
        <taxon>Actinomycetes</taxon>
        <taxon>Kitasatosporales</taxon>
        <taxon>Streptomycetaceae</taxon>
        <taxon>Streptomyces</taxon>
    </lineage>
</organism>
<dbReference type="AlphaFoldDB" id="A0A3M0IUP4"/>
<name>A0A3M0IUP4_9ACTN</name>
<evidence type="ECO:0000259" key="2">
    <source>
        <dbReference type="Pfam" id="PF00535"/>
    </source>
</evidence>
<dbReference type="SUPFAM" id="SSF53448">
    <property type="entry name" value="Nucleotide-diphospho-sugar transferases"/>
    <property type="match status" value="1"/>
</dbReference>
<dbReference type="CDD" id="cd04179">
    <property type="entry name" value="DPM_DPG-synthase_like"/>
    <property type="match status" value="1"/>
</dbReference>